<dbReference type="Proteomes" id="UP000298416">
    <property type="component" value="Unassembled WGS sequence"/>
</dbReference>
<proteinExistence type="predicted"/>
<organism evidence="2">
    <name type="scientific">Salvia splendens</name>
    <name type="common">Scarlet sage</name>
    <dbReference type="NCBI Taxonomy" id="180675"/>
    <lineage>
        <taxon>Eukaryota</taxon>
        <taxon>Viridiplantae</taxon>
        <taxon>Streptophyta</taxon>
        <taxon>Embryophyta</taxon>
        <taxon>Tracheophyta</taxon>
        <taxon>Spermatophyta</taxon>
        <taxon>Magnoliopsida</taxon>
        <taxon>eudicotyledons</taxon>
        <taxon>Gunneridae</taxon>
        <taxon>Pentapetalae</taxon>
        <taxon>asterids</taxon>
        <taxon>lamiids</taxon>
        <taxon>Lamiales</taxon>
        <taxon>Lamiaceae</taxon>
        <taxon>Nepetoideae</taxon>
        <taxon>Mentheae</taxon>
        <taxon>Salviinae</taxon>
        <taxon>Salvia</taxon>
        <taxon>Salvia subgen. Calosphace</taxon>
        <taxon>core Calosphace</taxon>
    </lineage>
</organism>
<comment type="caution">
    <text evidence="2">The sequence shown here is derived from an EMBL/GenBank/DDBJ whole genome shotgun (WGS) entry which is preliminary data.</text>
</comment>
<sequence length="96" mass="10561">MPRGGFTGRRASAPIGPLARVGNTAQLPEMLGLFDVELQDAGPQTPLNLFDVEEEIDVDEEDNVEGEEGERNNTMRDSPSPTHDQDGRVYYNSGRD</sequence>
<gene>
    <name evidence="2" type="ORF">SASPL_141501</name>
</gene>
<protein>
    <submittedName>
        <fullName evidence="2">Uncharacterized protein</fullName>
    </submittedName>
</protein>
<dbReference type="AlphaFoldDB" id="A0A8X8WRS3"/>
<reference evidence="2" key="2">
    <citation type="submission" date="2020-08" db="EMBL/GenBank/DDBJ databases">
        <title>Plant Genome Project.</title>
        <authorList>
            <person name="Zhang R.-G."/>
        </authorList>
    </citation>
    <scope>NUCLEOTIDE SEQUENCE</scope>
    <source>
        <strain evidence="2">Huo1</strain>
        <tissue evidence="2">Leaf</tissue>
    </source>
</reference>
<evidence type="ECO:0000256" key="1">
    <source>
        <dbReference type="SAM" id="MobiDB-lite"/>
    </source>
</evidence>
<reference evidence="2" key="1">
    <citation type="submission" date="2018-01" db="EMBL/GenBank/DDBJ databases">
        <authorList>
            <person name="Mao J.F."/>
        </authorList>
    </citation>
    <scope>NUCLEOTIDE SEQUENCE</scope>
    <source>
        <strain evidence="2">Huo1</strain>
        <tissue evidence="2">Leaf</tissue>
    </source>
</reference>
<keyword evidence="3" id="KW-1185">Reference proteome</keyword>
<evidence type="ECO:0000313" key="2">
    <source>
        <dbReference type="EMBL" id="KAG6400013.1"/>
    </source>
</evidence>
<feature type="compositionally biased region" description="Acidic residues" evidence="1">
    <location>
        <begin position="51"/>
        <end position="68"/>
    </location>
</feature>
<feature type="region of interest" description="Disordered" evidence="1">
    <location>
        <begin position="51"/>
        <end position="96"/>
    </location>
</feature>
<name>A0A8X8WRS3_SALSN</name>
<dbReference type="EMBL" id="PNBA02000015">
    <property type="protein sequence ID" value="KAG6400013.1"/>
    <property type="molecule type" value="Genomic_DNA"/>
</dbReference>
<accession>A0A8X8WRS3</accession>
<evidence type="ECO:0000313" key="3">
    <source>
        <dbReference type="Proteomes" id="UP000298416"/>
    </source>
</evidence>